<dbReference type="InterPro" id="IPR036055">
    <property type="entry name" value="LDL_receptor-like_sf"/>
</dbReference>
<name>A0A814ENP9_9BILA</name>
<organism evidence="3 5">
    <name type="scientific">Didymodactylos carnosus</name>
    <dbReference type="NCBI Taxonomy" id="1234261"/>
    <lineage>
        <taxon>Eukaryota</taxon>
        <taxon>Metazoa</taxon>
        <taxon>Spiralia</taxon>
        <taxon>Gnathifera</taxon>
        <taxon>Rotifera</taxon>
        <taxon>Eurotatoria</taxon>
        <taxon>Bdelloidea</taxon>
        <taxon>Philodinida</taxon>
        <taxon>Philodinidae</taxon>
        <taxon>Didymodactylos</taxon>
    </lineage>
</organism>
<comment type="caution">
    <text evidence="3">The sequence shown here is derived from an EMBL/GenBank/DDBJ whole genome shotgun (WGS) entry which is preliminary data.</text>
</comment>
<dbReference type="OrthoDB" id="9988974at2759"/>
<protein>
    <submittedName>
        <fullName evidence="3">Uncharacterized protein</fullName>
    </submittedName>
</protein>
<evidence type="ECO:0000313" key="3">
    <source>
        <dbReference type="EMBL" id="CAF0971829.1"/>
    </source>
</evidence>
<dbReference type="EMBL" id="CAJNOQ010002665">
    <property type="protein sequence ID" value="CAF0971829.1"/>
    <property type="molecule type" value="Genomic_DNA"/>
</dbReference>
<evidence type="ECO:0000256" key="2">
    <source>
        <dbReference type="PROSITE-ProRule" id="PRU00124"/>
    </source>
</evidence>
<dbReference type="SMART" id="SM00192">
    <property type="entry name" value="LDLa"/>
    <property type="match status" value="2"/>
</dbReference>
<dbReference type="SUPFAM" id="SSF57424">
    <property type="entry name" value="LDL receptor-like module"/>
    <property type="match status" value="1"/>
</dbReference>
<feature type="disulfide bond" evidence="2">
    <location>
        <begin position="169"/>
        <end position="187"/>
    </location>
</feature>
<dbReference type="Proteomes" id="UP000663829">
    <property type="component" value="Unassembled WGS sequence"/>
</dbReference>
<comment type="caution">
    <text evidence="2">Lacks conserved residue(s) required for the propagation of feature annotation.</text>
</comment>
<accession>A0A814ENP9</accession>
<evidence type="ECO:0000313" key="5">
    <source>
        <dbReference type="Proteomes" id="UP000663829"/>
    </source>
</evidence>
<dbReference type="Proteomes" id="UP000681722">
    <property type="component" value="Unassembled WGS sequence"/>
</dbReference>
<dbReference type="InterPro" id="IPR002172">
    <property type="entry name" value="LDrepeatLR_classA_rpt"/>
</dbReference>
<dbReference type="EMBL" id="CAJOBC010002665">
    <property type="protein sequence ID" value="CAF3744838.1"/>
    <property type="molecule type" value="Genomic_DNA"/>
</dbReference>
<gene>
    <name evidence="3" type="ORF">GPM918_LOCUS12279</name>
    <name evidence="4" type="ORF">SRO942_LOCUS12280</name>
</gene>
<evidence type="ECO:0000313" key="4">
    <source>
        <dbReference type="EMBL" id="CAF3744838.1"/>
    </source>
</evidence>
<dbReference type="PROSITE" id="PS50068">
    <property type="entry name" value="LDLRA_2"/>
    <property type="match status" value="1"/>
</dbReference>
<dbReference type="Gene3D" id="4.10.400.10">
    <property type="entry name" value="Low-density Lipoprotein Receptor"/>
    <property type="match status" value="1"/>
</dbReference>
<sequence>MSEHKICQMINAEKCADTDNQFDCLYAFYPLDDFWRYQTDSVSVIPYCIRSLSLSPPITICQNNGQKYTFEQWKFDNITCGNLYEWNVPIDITDEYGKYLNYNSTLPLSYCNFHKDLTCYMGLKCVGQRLYLDWRQICNSIVDCDNGEDELDCLQLEINECDNKTEYHCKSGMCIDKTFASDLIHDCQDDSDEDVTIRFVGFVCCYIN</sequence>
<dbReference type="AlphaFoldDB" id="A0A814ENP9"/>
<evidence type="ECO:0000256" key="1">
    <source>
        <dbReference type="ARBA" id="ARBA00023157"/>
    </source>
</evidence>
<keyword evidence="1 2" id="KW-1015">Disulfide bond</keyword>
<reference evidence="3" key="1">
    <citation type="submission" date="2021-02" db="EMBL/GenBank/DDBJ databases">
        <authorList>
            <person name="Nowell W R."/>
        </authorList>
    </citation>
    <scope>NUCLEOTIDE SEQUENCE</scope>
</reference>
<keyword evidence="5" id="KW-1185">Reference proteome</keyword>
<dbReference type="Pfam" id="PF00057">
    <property type="entry name" value="Ldl_recept_a"/>
    <property type="match status" value="1"/>
</dbReference>
<proteinExistence type="predicted"/>